<feature type="domain" description="Transglycosylase SLT" evidence="3">
    <location>
        <begin position="156"/>
        <end position="209"/>
    </location>
</feature>
<gene>
    <name evidence="4" type="ORF">AVDCRST_MAG90-771</name>
</gene>
<feature type="region of interest" description="Disordered" evidence="2">
    <location>
        <begin position="1"/>
        <end position="39"/>
    </location>
</feature>
<evidence type="ECO:0000256" key="1">
    <source>
        <dbReference type="ARBA" id="ARBA00009387"/>
    </source>
</evidence>
<keyword evidence="4" id="KW-0378">Hydrolase</keyword>
<organism evidence="4">
    <name type="scientific">uncultured Microvirga sp</name>
    <dbReference type="NCBI Taxonomy" id="412392"/>
    <lineage>
        <taxon>Bacteria</taxon>
        <taxon>Pseudomonadati</taxon>
        <taxon>Pseudomonadota</taxon>
        <taxon>Alphaproteobacteria</taxon>
        <taxon>Hyphomicrobiales</taxon>
        <taxon>Methylobacteriaceae</taxon>
        <taxon>Microvirga</taxon>
        <taxon>environmental samples</taxon>
    </lineage>
</organism>
<dbReference type="AlphaFoldDB" id="A0A6J4KXA9"/>
<evidence type="ECO:0000259" key="3">
    <source>
        <dbReference type="Pfam" id="PF01464"/>
    </source>
</evidence>
<proteinExistence type="inferred from homology"/>
<sequence>MRFEPMAPLGVSDRRDAGRRSSARRSATGPSGEEQSSSGLPLIGRSIAVCALLAAGFSGSIMALGWQVDGLQPAQASTTPPGSVPMPKPRFRLTSDLNPEQRLDQPLSASPFLALSRIDRVPHDLLAPDEPALGLGETNDVLAFGPMRVRRNLVETVIKAARTVETDPVLLMAIADKESSFLSEIQARTSSATGLFQFIEKTWLRVVRDFGAKHGLAKEAQAIAWVDDQLVVSDAAERARILDLRRDPHLSTILAGEMLARDRARIARRIGRDLTQGETYLAHFLGPDDAERFLEKVVGEPSASASKLLPKPARANKPIFFARKGRKAKSLSVAEVHRKFEAMMDTRLERYRNVQQAVAARPLVEASMR</sequence>
<dbReference type="Pfam" id="PF01464">
    <property type="entry name" value="SLT"/>
    <property type="match status" value="1"/>
</dbReference>
<keyword evidence="4" id="KW-0326">Glycosidase</keyword>
<protein>
    <submittedName>
        <fullName evidence="4">Flagellar protein FlgJ [peptidoglycan hydrolase]</fullName>
        <ecNumber evidence="4">3.2.1.-</ecNumber>
    </submittedName>
</protein>
<keyword evidence="4" id="KW-0969">Cilium</keyword>
<dbReference type="GO" id="GO:0016798">
    <property type="term" value="F:hydrolase activity, acting on glycosyl bonds"/>
    <property type="evidence" value="ECO:0007669"/>
    <property type="project" value="UniProtKB-KW"/>
</dbReference>
<comment type="similarity">
    <text evidence="1">Belongs to the virb1 family.</text>
</comment>
<keyword evidence="4" id="KW-0966">Cell projection</keyword>
<dbReference type="SUPFAM" id="SSF53955">
    <property type="entry name" value="Lysozyme-like"/>
    <property type="match status" value="1"/>
</dbReference>
<accession>A0A6J4KXA9</accession>
<dbReference type="InterPro" id="IPR023346">
    <property type="entry name" value="Lysozyme-like_dom_sf"/>
</dbReference>
<evidence type="ECO:0000313" key="4">
    <source>
        <dbReference type="EMBL" id="CAA9316463.1"/>
    </source>
</evidence>
<reference evidence="4" key="1">
    <citation type="submission" date="2020-02" db="EMBL/GenBank/DDBJ databases">
        <authorList>
            <person name="Meier V. D."/>
        </authorList>
    </citation>
    <scope>NUCLEOTIDE SEQUENCE</scope>
    <source>
        <strain evidence="4">AVDCRST_MAG90</strain>
    </source>
</reference>
<dbReference type="EMBL" id="CADCUC010000147">
    <property type="protein sequence ID" value="CAA9316463.1"/>
    <property type="molecule type" value="Genomic_DNA"/>
</dbReference>
<dbReference type="InterPro" id="IPR008258">
    <property type="entry name" value="Transglycosylase_SLT_dom_1"/>
</dbReference>
<keyword evidence="4" id="KW-0282">Flagellum</keyword>
<evidence type="ECO:0000256" key="2">
    <source>
        <dbReference type="SAM" id="MobiDB-lite"/>
    </source>
</evidence>
<name>A0A6J4KXA9_9HYPH</name>
<dbReference type="Gene3D" id="1.10.530.10">
    <property type="match status" value="1"/>
</dbReference>
<dbReference type="EC" id="3.2.1.-" evidence="4"/>